<evidence type="ECO:0000313" key="2">
    <source>
        <dbReference type="WBParaSite" id="PEQ_0000627401-mRNA-1"/>
    </source>
</evidence>
<reference evidence="2" key="1">
    <citation type="submission" date="2022-11" db="UniProtKB">
        <authorList>
            <consortium name="WormBaseParasite"/>
        </authorList>
    </citation>
    <scope>IDENTIFICATION</scope>
</reference>
<protein>
    <submittedName>
        <fullName evidence="2">Uncharacterized protein</fullName>
    </submittedName>
</protein>
<sequence>MVLQRRIYIYKNSHDTFAFNSVRHIIDGSRNILFPDVFHFSKFCWSIAVTGGVRRLVQYYFKIGCNVFNESGDS</sequence>
<organism evidence="1 2">
    <name type="scientific">Parascaris equorum</name>
    <name type="common">Equine roundworm</name>
    <dbReference type="NCBI Taxonomy" id="6256"/>
    <lineage>
        <taxon>Eukaryota</taxon>
        <taxon>Metazoa</taxon>
        <taxon>Ecdysozoa</taxon>
        <taxon>Nematoda</taxon>
        <taxon>Chromadorea</taxon>
        <taxon>Rhabditida</taxon>
        <taxon>Spirurina</taxon>
        <taxon>Ascaridomorpha</taxon>
        <taxon>Ascaridoidea</taxon>
        <taxon>Ascarididae</taxon>
        <taxon>Parascaris</taxon>
    </lineage>
</organism>
<dbReference type="AlphaFoldDB" id="A0A914RW86"/>
<name>A0A914RW86_PAREQ</name>
<accession>A0A914RW86</accession>
<keyword evidence="1" id="KW-1185">Reference proteome</keyword>
<dbReference type="Proteomes" id="UP000887564">
    <property type="component" value="Unplaced"/>
</dbReference>
<evidence type="ECO:0000313" key="1">
    <source>
        <dbReference type="Proteomes" id="UP000887564"/>
    </source>
</evidence>
<proteinExistence type="predicted"/>
<dbReference type="WBParaSite" id="PEQ_0000627401-mRNA-1">
    <property type="protein sequence ID" value="PEQ_0000627401-mRNA-1"/>
    <property type="gene ID" value="PEQ_0000627401"/>
</dbReference>